<keyword evidence="2" id="KW-0472">Membrane</keyword>
<evidence type="ECO:0000256" key="2">
    <source>
        <dbReference type="SAM" id="Phobius"/>
    </source>
</evidence>
<keyword evidence="2" id="KW-1133">Transmembrane helix</keyword>
<proteinExistence type="inferred from homology"/>
<comment type="similarity">
    <text evidence="1">Belongs to the bacterial sugar transferase family.</text>
</comment>
<dbReference type="AlphaFoldDB" id="A0A931GXD0"/>
<evidence type="ECO:0000313" key="4">
    <source>
        <dbReference type="EMBL" id="MBG9377833.1"/>
    </source>
</evidence>
<dbReference type="PANTHER" id="PTHR30576">
    <property type="entry name" value="COLANIC BIOSYNTHESIS UDP-GLUCOSE LIPID CARRIER TRANSFERASE"/>
    <property type="match status" value="1"/>
</dbReference>
<organism evidence="4 5">
    <name type="scientific">Panacibacter microcysteis</name>
    <dbReference type="NCBI Taxonomy" id="2793269"/>
    <lineage>
        <taxon>Bacteria</taxon>
        <taxon>Pseudomonadati</taxon>
        <taxon>Bacteroidota</taxon>
        <taxon>Chitinophagia</taxon>
        <taxon>Chitinophagales</taxon>
        <taxon>Chitinophagaceae</taxon>
        <taxon>Panacibacter</taxon>
    </lineage>
</organism>
<dbReference type="InterPro" id="IPR003362">
    <property type="entry name" value="Bact_transf"/>
</dbReference>
<feature type="transmembrane region" description="Helical" evidence="2">
    <location>
        <begin position="51"/>
        <end position="72"/>
    </location>
</feature>
<comment type="caution">
    <text evidence="4">The sequence shown here is derived from an EMBL/GenBank/DDBJ whole genome shotgun (WGS) entry which is preliminary data.</text>
</comment>
<sequence>MEVNLLQKQNVVQESVLHIHLETSYPEKKRAIEQSLQAKKFQVILKRTFDIVASSMLIVFFSPILIVVAILVKLTSKGPVLYSNERVGYRGDNFRCFKFRSMVSDQSIKKSDYEVALAGQEKGILHKVKNDSRITWIGKIIRKTSIDELPQLFNVLKGDMSIIGPRPLVPFMLKHLPEFKEVRCLVRPGITGLWQIRDRVNNTSAEFMIEHDTEYIENYSLLLDAKILLKTPIVVITGEGAY</sequence>
<keyword evidence="2" id="KW-0812">Transmembrane</keyword>
<evidence type="ECO:0000259" key="3">
    <source>
        <dbReference type="Pfam" id="PF02397"/>
    </source>
</evidence>
<reference evidence="4" key="1">
    <citation type="submission" date="2020-11" db="EMBL/GenBank/DDBJ databases">
        <title>Bacterial whole genome sequence for Panacibacter sp. DH6.</title>
        <authorList>
            <person name="Le V."/>
            <person name="Ko S."/>
            <person name="Ahn C.-Y."/>
            <person name="Oh H.-M."/>
        </authorList>
    </citation>
    <scope>NUCLEOTIDE SEQUENCE</scope>
    <source>
        <strain evidence="4">DH6</strain>
    </source>
</reference>
<dbReference type="PANTHER" id="PTHR30576:SF0">
    <property type="entry name" value="UNDECAPRENYL-PHOSPHATE N-ACETYLGALACTOSAMINYL 1-PHOSPHATE TRANSFERASE-RELATED"/>
    <property type="match status" value="1"/>
</dbReference>
<feature type="domain" description="Bacterial sugar transferase" evidence="3">
    <location>
        <begin position="46"/>
        <end position="236"/>
    </location>
</feature>
<keyword evidence="5" id="KW-1185">Reference proteome</keyword>
<dbReference type="Proteomes" id="UP000628448">
    <property type="component" value="Unassembled WGS sequence"/>
</dbReference>
<evidence type="ECO:0000256" key="1">
    <source>
        <dbReference type="ARBA" id="ARBA00006464"/>
    </source>
</evidence>
<dbReference type="GO" id="GO:0016780">
    <property type="term" value="F:phosphotransferase activity, for other substituted phosphate groups"/>
    <property type="evidence" value="ECO:0007669"/>
    <property type="project" value="TreeGrafter"/>
</dbReference>
<dbReference type="Pfam" id="PF02397">
    <property type="entry name" value="Bac_transf"/>
    <property type="match status" value="1"/>
</dbReference>
<dbReference type="RefSeq" id="WP_196991900.1">
    <property type="nucleotide sequence ID" value="NZ_JADWYR010000002.1"/>
</dbReference>
<evidence type="ECO:0000313" key="5">
    <source>
        <dbReference type="Proteomes" id="UP000628448"/>
    </source>
</evidence>
<keyword evidence="4" id="KW-0808">Transferase</keyword>
<dbReference type="EMBL" id="JADWYR010000002">
    <property type="protein sequence ID" value="MBG9377833.1"/>
    <property type="molecule type" value="Genomic_DNA"/>
</dbReference>
<name>A0A931GXD0_9BACT</name>
<protein>
    <submittedName>
        <fullName evidence="4">Sugar transferase</fullName>
    </submittedName>
</protein>
<accession>A0A931GXD0</accession>
<gene>
    <name evidence="4" type="ORF">I5907_16455</name>
</gene>